<dbReference type="Proteomes" id="UP000199440">
    <property type="component" value="Unassembled WGS sequence"/>
</dbReference>
<evidence type="ECO:0000313" key="1">
    <source>
        <dbReference type="EMBL" id="SDM40773.1"/>
    </source>
</evidence>
<proteinExistence type="predicted"/>
<sequence length="64" mass="7705">MDDLQKNNFFEFCYIQLQPQQWGMYARGIKSFYYTMAWLEFQVPSLTCFFDSSYSFLRLALSTS</sequence>
<dbReference type="AlphaFoldDB" id="A0A1G9SZ97"/>
<name>A0A1G9SZ97_9FLAO</name>
<evidence type="ECO:0000313" key="2">
    <source>
        <dbReference type="Proteomes" id="UP000199440"/>
    </source>
</evidence>
<gene>
    <name evidence="1" type="ORF">SAMN04488514_108160</name>
</gene>
<keyword evidence="2" id="KW-1185">Reference proteome</keyword>
<accession>A0A1G9SZ97</accession>
<protein>
    <submittedName>
        <fullName evidence="1">Uncharacterized protein</fullName>
    </submittedName>
</protein>
<organism evidence="1 2">
    <name type="scientific">Kriegella aquimaris</name>
    <dbReference type="NCBI Taxonomy" id="192904"/>
    <lineage>
        <taxon>Bacteria</taxon>
        <taxon>Pseudomonadati</taxon>
        <taxon>Bacteroidota</taxon>
        <taxon>Flavobacteriia</taxon>
        <taxon>Flavobacteriales</taxon>
        <taxon>Flavobacteriaceae</taxon>
        <taxon>Kriegella</taxon>
    </lineage>
</organism>
<reference evidence="1 2" key="1">
    <citation type="submission" date="2016-10" db="EMBL/GenBank/DDBJ databases">
        <authorList>
            <person name="de Groot N.N."/>
        </authorList>
    </citation>
    <scope>NUCLEOTIDE SEQUENCE [LARGE SCALE GENOMIC DNA]</scope>
    <source>
        <strain evidence="1 2">DSM 19886</strain>
    </source>
</reference>
<dbReference type="EMBL" id="FNGV01000008">
    <property type="protein sequence ID" value="SDM40773.1"/>
    <property type="molecule type" value="Genomic_DNA"/>
</dbReference>